<keyword evidence="1" id="KW-0812">Transmembrane</keyword>
<evidence type="ECO:0000313" key="2">
    <source>
        <dbReference type="EMBL" id="HIZ03474.1"/>
    </source>
</evidence>
<dbReference type="EMBL" id="DXCL01000026">
    <property type="protein sequence ID" value="HIZ03474.1"/>
    <property type="molecule type" value="Genomic_DNA"/>
</dbReference>
<proteinExistence type="predicted"/>
<feature type="transmembrane region" description="Helical" evidence="1">
    <location>
        <begin position="6"/>
        <end position="29"/>
    </location>
</feature>
<gene>
    <name evidence="2" type="ORF">H9727_04235</name>
</gene>
<accession>A0A9D2CZ32</accession>
<comment type="caution">
    <text evidence="2">The sequence shown here is derived from an EMBL/GenBank/DDBJ whole genome shotgun (WGS) entry which is preliminary data.</text>
</comment>
<evidence type="ECO:0000313" key="3">
    <source>
        <dbReference type="Proteomes" id="UP000824132"/>
    </source>
</evidence>
<name>A0A9D2CZ32_9FIRM</name>
<keyword evidence="1" id="KW-0472">Membrane</keyword>
<sequence>MLITEKLVFTIYIGILFGAYLGLLVLAIMQAINARTMRKAYKLLATGLPKQKVVQMLGDPDSIGLAEDGAEILHWQNDEGLFKGMFFGIRKREITAIFRDEILVAFDNYAIDK</sequence>
<protein>
    <submittedName>
        <fullName evidence="2">Uncharacterized protein</fullName>
    </submittedName>
</protein>
<reference evidence="2" key="1">
    <citation type="journal article" date="2021" name="PeerJ">
        <title>Extensive microbial diversity within the chicken gut microbiome revealed by metagenomics and culture.</title>
        <authorList>
            <person name="Gilroy R."/>
            <person name="Ravi A."/>
            <person name="Getino M."/>
            <person name="Pursley I."/>
            <person name="Horton D.L."/>
            <person name="Alikhan N.F."/>
            <person name="Baker D."/>
            <person name="Gharbi K."/>
            <person name="Hall N."/>
            <person name="Watson M."/>
            <person name="Adriaenssens E.M."/>
            <person name="Foster-Nyarko E."/>
            <person name="Jarju S."/>
            <person name="Secka A."/>
            <person name="Antonio M."/>
            <person name="Oren A."/>
            <person name="Chaudhuri R.R."/>
            <person name="La Ragione R."/>
            <person name="Hildebrand F."/>
            <person name="Pallen M.J."/>
        </authorList>
    </citation>
    <scope>NUCLEOTIDE SEQUENCE</scope>
    <source>
        <strain evidence="2">CHK187-5294</strain>
    </source>
</reference>
<dbReference type="AlphaFoldDB" id="A0A9D2CZ32"/>
<organism evidence="2 3">
    <name type="scientific">Candidatus Borkfalkia avistercoris</name>
    <dbReference type="NCBI Taxonomy" id="2838504"/>
    <lineage>
        <taxon>Bacteria</taxon>
        <taxon>Bacillati</taxon>
        <taxon>Bacillota</taxon>
        <taxon>Clostridia</taxon>
        <taxon>Christensenellales</taxon>
        <taxon>Christensenellaceae</taxon>
        <taxon>Candidatus Borkfalkia</taxon>
    </lineage>
</organism>
<reference evidence="2" key="2">
    <citation type="submission" date="2021-04" db="EMBL/GenBank/DDBJ databases">
        <authorList>
            <person name="Gilroy R."/>
        </authorList>
    </citation>
    <scope>NUCLEOTIDE SEQUENCE</scope>
    <source>
        <strain evidence="2">CHK187-5294</strain>
    </source>
</reference>
<evidence type="ECO:0000256" key="1">
    <source>
        <dbReference type="SAM" id="Phobius"/>
    </source>
</evidence>
<keyword evidence="1" id="KW-1133">Transmembrane helix</keyword>
<dbReference type="Proteomes" id="UP000824132">
    <property type="component" value="Unassembled WGS sequence"/>
</dbReference>